<dbReference type="Proteomes" id="UP001204798">
    <property type="component" value="Unassembled WGS sequence"/>
</dbReference>
<keyword evidence="2" id="KW-1133">Transmembrane helix</keyword>
<name>A0ABT2ES69_9BACT</name>
<dbReference type="PANTHER" id="PTHR30093">
    <property type="entry name" value="GENERAL SECRETION PATHWAY PROTEIN G"/>
    <property type="match status" value="1"/>
</dbReference>
<dbReference type="Gene3D" id="3.30.700.10">
    <property type="entry name" value="Glycoprotein, Type 4 Pilin"/>
    <property type="match status" value="1"/>
</dbReference>
<evidence type="ECO:0000313" key="5">
    <source>
        <dbReference type="Proteomes" id="UP001204798"/>
    </source>
</evidence>
<dbReference type="NCBIfam" id="TIGR02532">
    <property type="entry name" value="IV_pilin_GFxxxE"/>
    <property type="match status" value="1"/>
</dbReference>
<protein>
    <submittedName>
        <fullName evidence="4">Prepilin-type N-terminal cleavage/methylation domain-containing protein</fullName>
    </submittedName>
</protein>
<evidence type="ECO:0000256" key="2">
    <source>
        <dbReference type="SAM" id="Phobius"/>
    </source>
</evidence>
<feature type="region of interest" description="Disordered" evidence="1">
    <location>
        <begin position="1"/>
        <end position="20"/>
    </location>
</feature>
<keyword evidence="2" id="KW-0472">Membrane</keyword>
<feature type="compositionally biased region" description="Polar residues" evidence="1">
    <location>
        <begin position="10"/>
        <end position="20"/>
    </location>
</feature>
<evidence type="ECO:0000313" key="4">
    <source>
        <dbReference type="EMBL" id="MCS3920813.1"/>
    </source>
</evidence>
<sequence>MRMGWRRHLTAQTSGQKSSSVREISPVRHHRVGFTLIELLVVIAIIAILAAILFPVFSQAREKARQATCLNNMRQIGMAFQQYAQDYDEGFPWFYSFLYAMGFREVFTQPDPDSWITMGYWFNLLHPYTRNWQMFMCPSKTGVLMTRTTRRHPFAGAELTPFNRYRGYGFNWGHAAGCQGATRKIPEFMAPASTILVGDSKPNPPWCAGWTDPETGCPQGSDHASWQDLQCGVGKHPTGGLLDLFTTACLEATQWHVSRIHLRGAVMTFADGHAKWYPVMWDCRTARNVSWDPDASIPGGGPLYDKTPGRELWGHYTTPPTQTGGRGVGCP</sequence>
<evidence type="ECO:0000259" key="3">
    <source>
        <dbReference type="Pfam" id="PF07596"/>
    </source>
</evidence>
<dbReference type="InterPro" id="IPR045584">
    <property type="entry name" value="Pilin-like"/>
</dbReference>
<keyword evidence="2" id="KW-0812">Transmembrane</keyword>
<dbReference type="SUPFAM" id="SSF54523">
    <property type="entry name" value="Pili subunits"/>
    <property type="match status" value="1"/>
</dbReference>
<organism evidence="4 5">
    <name type="scientific">Candidatus Fervidibacter sacchari</name>
    <dbReference type="NCBI Taxonomy" id="1448929"/>
    <lineage>
        <taxon>Bacteria</taxon>
        <taxon>Candidatus Fervidibacterota</taxon>
        <taxon>Candidatus Fervidibacter</taxon>
    </lineage>
</organism>
<dbReference type="InterPro" id="IPR011453">
    <property type="entry name" value="DUF1559"/>
</dbReference>
<dbReference type="Pfam" id="PF07596">
    <property type="entry name" value="SBP_bac_10"/>
    <property type="match status" value="1"/>
</dbReference>
<feature type="domain" description="DUF1559" evidence="3">
    <location>
        <begin position="59"/>
        <end position="95"/>
    </location>
</feature>
<comment type="caution">
    <text evidence="4">The sequence shown here is derived from an EMBL/GenBank/DDBJ whole genome shotgun (WGS) entry which is preliminary data.</text>
</comment>
<evidence type="ECO:0000256" key="1">
    <source>
        <dbReference type="SAM" id="MobiDB-lite"/>
    </source>
</evidence>
<dbReference type="InterPro" id="IPR012902">
    <property type="entry name" value="N_methyl_site"/>
</dbReference>
<reference evidence="4 5" key="1">
    <citation type="submission" date="2022-08" db="EMBL/GenBank/DDBJ databases">
        <title>Bacterial and archaeal communities from various locations to study Microbial Dark Matter (Phase II).</title>
        <authorList>
            <person name="Stepanauskas R."/>
        </authorList>
    </citation>
    <scope>NUCLEOTIDE SEQUENCE [LARGE SCALE GENOMIC DNA]</scope>
    <source>
        <strain evidence="4 5">PD1</strain>
    </source>
</reference>
<gene>
    <name evidence="4" type="ORF">M2350_003250</name>
</gene>
<dbReference type="RefSeq" id="WP_259100976.1">
    <property type="nucleotide sequence ID" value="NZ_CP130454.1"/>
</dbReference>
<dbReference type="PANTHER" id="PTHR30093:SF2">
    <property type="entry name" value="TYPE II SECRETION SYSTEM PROTEIN H"/>
    <property type="match status" value="1"/>
</dbReference>
<dbReference type="Pfam" id="PF07963">
    <property type="entry name" value="N_methyl"/>
    <property type="match status" value="1"/>
</dbReference>
<keyword evidence="5" id="KW-1185">Reference proteome</keyword>
<proteinExistence type="predicted"/>
<dbReference type="EMBL" id="JANUCP010000007">
    <property type="protein sequence ID" value="MCS3920813.1"/>
    <property type="molecule type" value="Genomic_DNA"/>
</dbReference>
<feature type="transmembrane region" description="Helical" evidence="2">
    <location>
        <begin position="32"/>
        <end position="57"/>
    </location>
</feature>
<accession>A0ABT2ES69</accession>